<reference evidence="2 3" key="2">
    <citation type="journal article" date="2013" name="PLoS ONE">
        <title>INDIGO - INtegrated Data Warehouse of MIcrobial GenOmes with Examples from the Red Sea Extremophiles.</title>
        <authorList>
            <person name="Alam I."/>
            <person name="Antunes A."/>
            <person name="Kamau A.A."/>
            <person name="Ba Alawi W."/>
            <person name="Kalkatawi M."/>
            <person name="Stingl U."/>
            <person name="Bajic V.B."/>
        </authorList>
    </citation>
    <scope>NUCLEOTIDE SEQUENCE [LARGE SCALE GENOMIC DNA]</scope>
    <source>
        <strain evidence="2 3">E1L3A</strain>
    </source>
</reference>
<keyword evidence="3" id="KW-1185">Reference proteome</keyword>
<dbReference type="Gene3D" id="3.60.15.10">
    <property type="entry name" value="Ribonuclease Z/Hydroxyacylglutathione hydrolase-like"/>
    <property type="match status" value="1"/>
</dbReference>
<dbReference type="SUPFAM" id="SSF56281">
    <property type="entry name" value="Metallo-hydrolase/oxidoreductase"/>
    <property type="match status" value="1"/>
</dbReference>
<reference evidence="2 3" key="1">
    <citation type="journal article" date="2011" name="J. Bacteriol.">
        <title>Genome sequence of Salinisphaera shabanensis, a gammaproteobacterium from the harsh, variable environment of the brine-seawater interface of the Shaban Deep in the Red Sea.</title>
        <authorList>
            <person name="Antunes A."/>
            <person name="Alam I."/>
            <person name="Bajic V.B."/>
            <person name="Stingl U."/>
        </authorList>
    </citation>
    <scope>NUCLEOTIDE SEQUENCE [LARGE SCALE GENOMIC DNA]</scope>
    <source>
        <strain evidence="2 3">E1L3A</strain>
    </source>
</reference>
<dbReference type="EMBL" id="AFNV02000009">
    <property type="protein sequence ID" value="ERJ19466.1"/>
    <property type="molecule type" value="Genomic_DNA"/>
</dbReference>
<dbReference type="AlphaFoldDB" id="U2E6T6"/>
<dbReference type="InterPro" id="IPR001279">
    <property type="entry name" value="Metallo-B-lactamas"/>
</dbReference>
<dbReference type="STRING" id="1033802.SSPSH_001534"/>
<accession>U2E6T6</accession>
<sequence>MHSQDTELSFVCLGTGRGATTVYSGEPSSAIALRVGTRCVLLVDIGFGVVRACRQWLGEIPDTILVTHNHSDHAAELPVVLAAEAGASRRLRVAAEPRVGSVLKQHRLHELNSTGEPLTAFCDWIDTPVDERWSVTPRLSLRLLRARHSEPCFGFVAYDDAQPILAYGGDSAVDPGYYDQLFVAPNVILDARATGNDEHADFDAVADYVAAHPANRVWITGYGRPDQAPQDMTPIFPGDVVTLSQRAS</sequence>
<dbReference type="Pfam" id="PF12706">
    <property type="entry name" value="Lactamase_B_2"/>
    <property type="match status" value="1"/>
</dbReference>
<comment type="caution">
    <text evidence="2">The sequence shown here is derived from an EMBL/GenBank/DDBJ whole genome shotgun (WGS) entry which is preliminary data.</text>
</comment>
<dbReference type="InterPro" id="IPR036866">
    <property type="entry name" value="RibonucZ/Hydroxyglut_hydro"/>
</dbReference>
<organism evidence="2 3">
    <name type="scientific">Salinisphaera shabanensis E1L3A</name>
    <dbReference type="NCBI Taxonomy" id="1033802"/>
    <lineage>
        <taxon>Bacteria</taxon>
        <taxon>Pseudomonadati</taxon>
        <taxon>Pseudomonadota</taxon>
        <taxon>Gammaproteobacteria</taxon>
        <taxon>Salinisphaerales</taxon>
        <taxon>Salinisphaeraceae</taxon>
        <taxon>Salinisphaera</taxon>
    </lineage>
</organism>
<gene>
    <name evidence="2" type="ORF">SSPSH_001534</name>
</gene>
<dbReference type="eggNOG" id="ENOG5032W4S">
    <property type="taxonomic scope" value="Bacteria"/>
</dbReference>
<proteinExistence type="predicted"/>
<dbReference type="OrthoDB" id="9803916at2"/>
<protein>
    <submittedName>
        <fullName evidence="2">Periplasmic protein</fullName>
    </submittedName>
</protein>
<dbReference type="Proteomes" id="UP000006242">
    <property type="component" value="Unassembled WGS sequence"/>
</dbReference>
<evidence type="ECO:0000259" key="1">
    <source>
        <dbReference type="Pfam" id="PF12706"/>
    </source>
</evidence>
<evidence type="ECO:0000313" key="2">
    <source>
        <dbReference type="EMBL" id="ERJ19466.1"/>
    </source>
</evidence>
<name>U2E6T6_9GAMM</name>
<evidence type="ECO:0000313" key="3">
    <source>
        <dbReference type="Proteomes" id="UP000006242"/>
    </source>
</evidence>
<feature type="domain" description="Metallo-beta-lactamase" evidence="1">
    <location>
        <begin position="61"/>
        <end position="219"/>
    </location>
</feature>
<dbReference type="RefSeq" id="WP_021031552.1">
    <property type="nucleotide sequence ID" value="NZ_AFNV02000009.1"/>
</dbReference>